<keyword evidence="2" id="KW-1185">Reference proteome</keyword>
<name>A0ABR1ELS6_NECAM</name>
<sequence>MHKEFVSKRTVAQQIASVYDPLGWYTPLLVKAKYFQQQLWKHQYDWDEPLNQEDTQQWHKLITSINGFQHKIPRMIAESNKTYTLITYTDASSIAMAACTYLSTDTKSHILMAKSKVSDAKREITILKLELNAITIGTRLSFNVIQSLTNEIHIHRILILSDSEIALKWIASPNTRSSGVFVANRIKEVQKVVRDLNSLKILVQFGYIDTNHNPADCGTRGLTKDQFSAHIWWTGYTLKQITENKIARDFVSIPDNEGEELPSSIEMHIRVTENDNSDQVTDILELATFSFYSKAKRILAFALRFLKNTTSRLRGELQSKLHRHLSWLLSNEQGNHLSAKDILDAQHVLIKNHQMVHINRHYKQELSKNLNLKQDKAGLLRAYGRLNKSDLNTLAKNPIIIVPNTDLSRLIIDDAHGIYHKGIPHTMSDV</sequence>
<dbReference type="EMBL" id="JAVFWL010000006">
    <property type="protein sequence ID" value="KAK6763555.1"/>
    <property type="molecule type" value="Genomic_DNA"/>
</dbReference>
<dbReference type="InterPro" id="IPR008042">
    <property type="entry name" value="Retrotrans_Pao"/>
</dbReference>
<proteinExistence type="predicted"/>
<reference evidence="1 2" key="1">
    <citation type="submission" date="2023-08" db="EMBL/GenBank/DDBJ databases">
        <title>A Necator americanus chromosomal reference genome.</title>
        <authorList>
            <person name="Ilik V."/>
            <person name="Petrzelkova K.J."/>
            <person name="Pardy F."/>
            <person name="Fuh T."/>
            <person name="Niatou-Singa F.S."/>
            <person name="Gouil Q."/>
            <person name="Baker L."/>
            <person name="Ritchie M.E."/>
            <person name="Jex A.R."/>
            <person name="Gazzola D."/>
            <person name="Li H."/>
            <person name="Toshio Fujiwara R."/>
            <person name="Zhan B."/>
            <person name="Aroian R.V."/>
            <person name="Pafco B."/>
            <person name="Schwarz E.M."/>
        </authorList>
    </citation>
    <scope>NUCLEOTIDE SEQUENCE [LARGE SCALE GENOMIC DNA]</scope>
    <source>
        <strain evidence="1 2">Aroian</strain>
        <tissue evidence="1">Whole animal</tissue>
    </source>
</reference>
<protein>
    <recommendedName>
        <fullName evidence="3">Pao retrotransposon peptidase</fullName>
    </recommendedName>
</protein>
<dbReference type="Pfam" id="PF05380">
    <property type="entry name" value="Peptidase_A17"/>
    <property type="match status" value="1"/>
</dbReference>
<evidence type="ECO:0000313" key="1">
    <source>
        <dbReference type="EMBL" id="KAK6763555.1"/>
    </source>
</evidence>
<dbReference type="PANTHER" id="PTHR47331">
    <property type="entry name" value="PHD-TYPE DOMAIN-CONTAINING PROTEIN"/>
    <property type="match status" value="1"/>
</dbReference>
<evidence type="ECO:0000313" key="2">
    <source>
        <dbReference type="Proteomes" id="UP001303046"/>
    </source>
</evidence>
<accession>A0ABR1ELS6</accession>
<dbReference type="Proteomes" id="UP001303046">
    <property type="component" value="Unassembled WGS sequence"/>
</dbReference>
<organism evidence="1 2">
    <name type="scientific">Necator americanus</name>
    <name type="common">Human hookworm</name>
    <dbReference type="NCBI Taxonomy" id="51031"/>
    <lineage>
        <taxon>Eukaryota</taxon>
        <taxon>Metazoa</taxon>
        <taxon>Ecdysozoa</taxon>
        <taxon>Nematoda</taxon>
        <taxon>Chromadorea</taxon>
        <taxon>Rhabditida</taxon>
        <taxon>Rhabditina</taxon>
        <taxon>Rhabditomorpha</taxon>
        <taxon>Strongyloidea</taxon>
        <taxon>Ancylostomatidae</taxon>
        <taxon>Bunostominae</taxon>
        <taxon>Necator</taxon>
    </lineage>
</organism>
<evidence type="ECO:0008006" key="3">
    <source>
        <dbReference type="Google" id="ProtNLM"/>
    </source>
</evidence>
<comment type="caution">
    <text evidence="1">The sequence shown here is derived from an EMBL/GenBank/DDBJ whole genome shotgun (WGS) entry which is preliminary data.</text>
</comment>
<gene>
    <name evidence="1" type="primary">Necator_chrX.g24199</name>
    <name evidence="1" type="ORF">RB195_024034</name>
</gene>